<dbReference type="RefSeq" id="WP_261696079.1">
    <property type="nucleotide sequence ID" value="NZ_CP104694.1"/>
</dbReference>
<feature type="region of interest" description="Disordered" evidence="1">
    <location>
        <begin position="1"/>
        <end position="33"/>
    </location>
</feature>
<evidence type="ECO:0000313" key="2">
    <source>
        <dbReference type="EMBL" id="UXI69121.1"/>
    </source>
</evidence>
<protein>
    <submittedName>
        <fullName evidence="2">Uncharacterized protein</fullName>
    </submittedName>
</protein>
<reference evidence="2" key="1">
    <citation type="submission" date="2022-09" db="EMBL/GenBank/DDBJ databases">
        <title>Tahibacter sp. nov., isolated from a fresh water.</title>
        <authorList>
            <person name="Baek J.H."/>
            <person name="Lee J.K."/>
            <person name="Kim J.M."/>
            <person name="Jeon C.O."/>
        </authorList>
    </citation>
    <scope>NUCLEOTIDE SEQUENCE</scope>
    <source>
        <strain evidence="2">W38</strain>
    </source>
</reference>
<sequence>MALFAANASAQAPAPASPPDPPRASQPVKAARSDAAPRAELLLFLSEFEDSNGEWVDPIDVAAAQDARAAGAEDDGDE</sequence>
<dbReference type="EMBL" id="CP104694">
    <property type="protein sequence ID" value="UXI69121.1"/>
    <property type="molecule type" value="Genomic_DNA"/>
</dbReference>
<evidence type="ECO:0000256" key="1">
    <source>
        <dbReference type="SAM" id="MobiDB-lite"/>
    </source>
</evidence>
<gene>
    <name evidence="2" type="ORF">N4264_05580</name>
</gene>
<proteinExistence type="predicted"/>
<keyword evidence="3" id="KW-1185">Reference proteome</keyword>
<feature type="compositionally biased region" description="Low complexity" evidence="1">
    <location>
        <begin position="1"/>
        <end position="14"/>
    </location>
</feature>
<organism evidence="2 3">
    <name type="scientific">Tahibacter amnicola</name>
    <dbReference type="NCBI Taxonomy" id="2976241"/>
    <lineage>
        <taxon>Bacteria</taxon>
        <taxon>Pseudomonadati</taxon>
        <taxon>Pseudomonadota</taxon>
        <taxon>Gammaproteobacteria</taxon>
        <taxon>Lysobacterales</taxon>
        <taxon>Rhodanobacteraceae</taxon>
        <taxon>Tahibacter</taxon>
    </lineage>
</organism>
<feature type="compositionally biased region" description="Pro residues" evidence="1">
    <location>
        <begin position="15"/>
        <end position="24"/>
    </location>
</feature>
<accession>A0ABY6BHQ0</accession>
<name>A0ABY6BHQ0_9GAMM</name>
<evidence type="ECO:0000313" key="3">
    <source>
        <dbReference type="Proteomes" id="UP001064632"/>
    </source>
</evidence>
<dbReference type="Proteomes" id="UP001064632">
    <property type="component" value="Chromosome"/>
</dbReference>